<dbReference type="PANTHER" id="PTHR43649:SF12">
    <property type="entry name" value="DIACETYLCHITOBIOSE BINDING PROTEIN DASA"/>
    <property type="match status" value="1"/>
</dbReference>
<dbReference type="InterPro" id="IPR006059">
    <property type="entry name" value="SBP"/>
</dbReference>
<proteinExistence type="predicted"/>
<dbReference type="PANTHER" id="PTHR43649">
    <property type="entry name" value="ARABINOSE-BINDING PROTEIN-RELATED"/>
    <property type="match status" value="1"/>
</dbReference>
<evidence type="ECO:0000313" key="2">
    <source>
        <dbReference type="EMBL" id="SHJ79058.1"/>
    </source>
</evidence>
<dbReference type="Pfam" id="PF13416">
    <property type="entry name" value="SBP_bac_8"/>
    <property type="match status" value="1"/>
</dbReference>
<feature type="signal peptide" evidence="1">
    <location>
        <begin position="1"/>
        <end position="24"/>
    </location>
</feature>
<gene>
    <name evidence="2" type="ORF">SAMN02745243_01375</name>
</gene>
<keyword evidence="2" id="KW-0762">Sugar transport</keyword>
<protein>
    <submittedName>
        <fullName evidence="2">Multiple sugar transport system substrate-binding protein</fullName>
    </submittedName>
</protein>
<feature type="chain" id="PRO_5012070620" evidence="1">
    <location>
        <begin position="25"/>
        <end position="495"/>
    </location>
</feature>
<keyword evidence="1" id="KW-0732">Signal</keyword>
<accession>A0A1M6M6J6</accession>
<dbReference type="AlphaFoldDB" id="A0A1M6M6J6"/>
<name>A0A1M6M6J6_9FIRM</name>
<organism evidence="2 3">
    <name type="scientific">Hespellia stercorisuis DSM 15480</name>
    <dbReference type="NCBI Taxonomy" id="1121950"/>
    <lineage>
        <taxon>Bacteria</taxon>
        <taxon>Bacillati</taxon>
        <taxon>Bacillota</taxon>
        <taxon>Clostridia</taxon>
        <taxon>Lachnospirales</taxon>
        <taxon>Lachnospiraceae</taxon>
        <taxon>Hespellia</taxon>
    </lineage>
</organism>
<dbReference type="InterPro" id="IPR050490">
    <property type="entry name" value="Bact_solute-bd_prot1"/>
</dbReference>
<keyword evidence="3" id="KW-1185">Reference proteome</keyword>
<reference evidence="2 3" key="1">
    <citation type="submission" date="2016-11" db="EMBL/GenBank/DDBJ databases">
        <authorList>
            <person name="Jaros S."/>
            <person name="Januszkiewicz K."/>
            <person name="Wedrychowicz H."/>
        </authorList>
    </citation>
    <scope>NUCLEOTIDE SEQUENCE [LARGE SCALE GENOMIC DNA]</scope>
    <source>
        <strain evidence="2 3">DSM 15480</strain>
    </source>
</reference>
<dbReference type="OrthoDB" id="9764785at2"/>
<dbReference type="EMBL" id="FQZY01000017">
    <property type="protein sequence ID" value="SHJ79058.1"/>
    <property type="molecule type" value="Genomic_DNA"/>
</dbReference>
<evidence type="ECO:0000256" key="1">
    <source>
        <dbReference type="SAM" id="SignalP"/>
    </source>
</evidence>
<dbReference type="SUPFAM" id="SSF53850">
    <property type="entry name" value="Periplasmic binding protein-like II"/>
    <property type="match status" value="1"/>
</dbReference>
<dbReference type="STRING" id="1121950.SAMN02745243_01375"/>
<keyword evidence="2" id="KW-0813">Transport</keyword>
<dbReference type="PROSITE" id="PS51257">
    <property type="entry name" value="PROKAR_LIPOPROTEIN"/>
    <property type="match status" value="1"/>
</dbReference>
<sequence>MKKYNRLVAAVLAGILTIGCMACAGKTTGSTGETQGKSPLDPKDPTTIRIWNYYNGDQLTAFDELVSEFNSTVGMDEGIAVDSVSQGSIENLADSLLDAADEKIGAQDLPTMAAIYAETAYILEQKDLLVNLEDYFTAEELEKYVPGFIEEGRMVKEGQLLLFPVSKSTECFAVNKTGWADFEAATGITIDSVDSLERLVDVAGQYYEWSDSLTPDVAEDGKALFGWDSVANYIYIGAAQLGHELFRVENGELMIDLDRTTLKTLWDNYYIPYINGYFQASASHRSEDMKTGMILAMIASTSGISYLPTAVTDADDNSHDIEIEVKKPLKFAKGKEISVQQGADYCVIKSSEKEQYAAAEFLKWFTESKRNLQFSVASGYSAVTKEANDAGLIKENFVGTGDSRKDQNILNALLISVDVYQNQETYTTAPFKGSKDIRAFLESALQDTAARDREAVVQAIGQGVSREEATAAYSSDAYFDTWFDALCTSVKSMAE</sequence>
<dbReference type="Gene3D" id="3.40.190.10">
    <property type="entry name" value="Periplasmic binding protein-like II"/>
    <property type="match status" value="1"/>
</dbReference>
<evidence type="ECO:0000313" key="3">
    <source>
        <dbReference type="Proteomes" id="UP000184301"/>
    </source>
</evidence>
<dbReference type="RefSeq" id="WP_073107383.1">
    <property type="nucleotide sequence ID" value="NZ_FQZY01000017.1"/>
</dbReference>
<dbReference type="Proteomes" id="UP000184301">
    <property type="component" value="Unassembled WGS sequence"/>
</dbReference>